<dbReference type="InterPro" id="IPR049427">
    <property type="entry name" value="Acyl-ACP_TE_C"/>
</dbReference>
<dbReference type="PANTHER" id="PTHR31727">
    <property type="entry name" value="OLEOYL-ACYL CARRIER PROTEIN THIOESTERASE 1, CHLOROPLASTIC"/>
    <property type="match status" value="1"/>
</dbReference>
<dbReference type="SUPFAM" id="SSF54637">
    <property type="entry name" value="Thioesterase/thiol ester dehydrase-isomerase"/>
    <property type="match status" value="1"/>
</dbReference>
<evidence type="ECO:0000259" key="1">
    <source>
        <dbReference type="Pfam" id="PF20791"/>
    </source>
</evidence>
<feature type="non-terminal residue" evidence="2">
    <location>
        <position position="1"/>
    </location>
</feature>
<name>A0ABS8Y8X6_DATST</name>
<evidence type="ECO:0000313" key="3">
    <source>
        <dbReference type="Proteomes" id="UP000823775"/>
    </source>
</evidence>
<proteinExistence type="predicted"/>
<evidence type="ECO:0000313" key="2">
    <source>
        <dbReference type="EMBL" id="MCE5166897.1"/>
    </source>
</evidence>
<dbReference type="EMBL" id="JACEIK010035781">
    <property type="protein sequence ID" value="MCE5166897.1"/>
    <property type="molecule type" value="Genomic_DNA"/>
</dbReference>
<reference evidence="2 3" key="1">
    <citation type="journal article" date="2021" name="BMC Genomics">
        <title>Datura genome reveals duplications of psychoactive alkaloid biosynthetic genes and high mutation rate following tissue culture.</title>
        <authorList>
            <person name="Rajewski A."/>
            <person name="Carter-House D."/>
            <person name="Stajich J."/>
            <person name="Litt A."/>
        </authorList>
    </citation>
    <scope>NUCLEOTIDE SEQUENCE [LARGE SCALE GENOMIC DNA]</scope>
    <source>
        <strain evidence="2">AR-01</strain>
    </source>
</reference>
<dbReference type="InterPro" id="IPR045023">
    <property type="entry name" value="FATA/B"/>
</dbReference>
<keyword evidence="3" id="KW-1185">Reference proteome</keyword>
<dbReference type="InterPro" id="IPR029069">
    <property type="entry name" value="HotDog_dom_sf"/>
</dbReference>
<dbReference type="Proteomes" id="UP000823775">
    <property type="component" value="Unassembled WGS sequence"/>
</dbReference>
<dbReference type="Gene3D" id="3.10.129.10">
    <property type="entry name" value="Hotdog Thioesterase"/>
    <property type="match status" value="1"/>
</dbReference>
<comment type="caution">
    <text evidence="2">The sequence shown here is derived from an EMBL/GenBank/DDBJ whole genome shotgun (WGS) entry which is preliminary data.</text>
</comment>
<dbReference type="PANTHER" id="PTHR31727:SF2">
    <property type="entry name" value="PALMITOYL-ACYL CARRIER PROTEIN THIOESTERASE, CHLOROPLASTIC"/>
    <property type="match status" value="1"/>
</dbReference>
<organism evidence="2 3">
    <name type="scientific">Datura stramonium</name>
    <name type="common">Jimsonweed</name>
    <name type="synonym">Common thornapple</name>
    <dbReference type="NCBI Taxonomy" id="4076"/>
    <lineage>
        <taxon>Eukaryota</taxon>
        <taxon>Viridiplantae</taxon>
        <taxon>Streptophyta</taxon>
        <taxon>Embryophyta</taxon>
        <taxon>Tracheophyta</taxon>
        <taxon>Spermatophyta</taxon>
        <taxon>Magnoliopsida</taxon>
        <taxon>eudicotyledons</taxon>
        <taxon>Gunneridae</taxon>
        <taxon>Pentapetalae</taxon>
        <taxon>asterids</taxon>
        <taxon>lamiids</taxon>
        <taxon>Solanales</taxon>
        <taxon>Solanaceae</taxon>
        <taxon>Solanoideae</taxon>
        <taxon>Datureae</taxon>
        <taxon>Datura</taxon>
    </lineage>
</organism>
<accession>A0ABS8Y8X6</accession>
<sequence>SAPMQILEGCELAAMTLEYRRECRKDSVLQSLTSVLDKGASDLTHFGNVECQHVLRLENGGEVVKGRTEWRPKFVNGIGSLGGFPADSAA</sequence>
<protein>
    <submittedName>
        <fullName evidence="2">Palmitoyl-acyl carrier protein thioesterase, chloroplastic</fullName>
    </submittedName>
</protein>
<gene>
    <name evidence="2" type="primary">FATB1</name>
    <name evidence="2" type="ORF">HAX54_029010</name>
</gene>
<feature type="domain" description="Acyl-ACP thioesterase-like C-terminal" evidence="1">
    <location>
        <begin position="2"/>
        <end position="71"/>
    </location>
</feature>
<dbReference type="Pfam" id="PF20791">
    <property type="entry name" value="Acyl-ACP_TE_C"/>
    <property type="match status" value="1"/>
</dbReference>